<proteinExistence type="inferred from homology"/>
<keyword evidence="3" id="KW-0238">DNA-binding</keyword>
<evidence type="ECO:0000256" key="1">
    <source>
        <dbReference type="ARBA" id="ARBA00009437"/>
    </source>
</evidence>
<name>A0A6N9HNL4_9BURK</name>
<dbReference type="Pfam" id="PF00126">
    <property type="entry name" value="HTH_1"/>
    <property type="match status" value="1"/>
</dbReference>
<comment type="similarity">
    <text evidence="1">Belongs to the LysR transcriptional regulatory family.</text>
</comment>
<protein>
    <submittedName>
        <fullName evidence="6">LysR family transcriptional regulator</fullName>
    </submittedName>
</protein>
<keyword evidence="7" id="KW-1185">Reference proteome</keyword>
<dbReference type="Gene3D" id="3.40.190.290">
    <property type="match status" value="1"/>
</dbReference>
<comment type="caution">
    <text evidence="6">The sequence shown here is derived from an EMBL/GenBank/DDBJ whole genome shotgun (WGS) entry which is preliminary data.</text>
</comment>
<keyword evidence="2" id="KW-0805">Transcription regulation</keyword>
<accession>A0A6N9HNL4</accession>
<dbReference type="Pfam" id="PF03466">
    <property type="entry name" value="LysR_substrate"/>
    <property type="match status" value="1"/>
</dbReference>
<organism evidence="6 7">
    <name type="scientific">Pseudoduganella guangdongensis</name>
    <dbReference type="NCBI Taxonomy" id="2692179"/>
    <lineage>
        <taxon>Bacteria</taxon>
        <taxon>Pseudomonadati</taxon>
        <taxon>Pseudomonadota</taxon>
        <taxon>Betaproteobacteria</taxon>
        <taxon>Burkholderiales</taxon>
        <taxon>Oxalobacteraceae</taxon>
        <taxon>Telluria group</taxon>
        <taxon>Pseudoduganella</taxon>
    </lineage>
</organism>
<evidence type="ECO:0000313" key="7">
    <source>
        <dbReference type="Proteomes" id="UP000448575"/>
    </source>
</evidence>
<keyword evidence="4" id="KW-0804">Transcription</keyword>
<dbReference type="AlphaFoldDB" id="A0A6N9HNL4"/>
<dbReference type="Gene3D" id="1.10.10.10">
    <property type="entry name" value="Winged helix-like DNA-binding domain superfamily/Winged helix DNA-binding domain"/>
    <property type="match status" value="1"/>
</dbReference>
<dbReference type="EMBL" id="WWCJ01000021">
    <property type="protein sequence ID" value="MYN04867.1"/>
    <property type="molecule type" value="Genomic_DNA"/>
</dbReference>
<dbReference type="GO" id="GO:0003700">
    <property type="term" value="F:DNA-binding transcription factor activity"/>
    <property type="evidence" value="ECO:0007669"/>
    <property type="project" value="InterPro"/>
</dbReference>
<dbReference type="PANTHER" id="PTHR30537">
    <property type="entry name" value="HTH-TYPE TRANSCRIPTIONAL REGULATOR"/>
    <property type="match status" value="1"/>
</dbReference>
<dbReference type="GO" id="GO:0006351">
    <property type="term" value="P:DNA-templated transcription"/>
    <property type="evidence" value="ECO:0007669"/>
    <property type="project" value="TreeGrafter"/>
</dbReference>
<dbReference type="InterPro" id="IPR036388">
    <property type="entry name" value="WH-like_DNA-bd_sf"/>
</dbReference>
<dbReference type="PROSITE" id="PS50931">
    <property type="entry name" value="HTH_LYSR"/>
    <property type="match status" value="1"/>
</dbReference>
<dbReference type="SUPFAM" id="SSF46785">
    <property type="entry name" value="Winged helix' DNA-binding domain"/>
    <property type="match status" value="1"/>
</dbReference>
<dbReference type="PANTHER" id="PTHR30537:SF31">
    <property type="entry name" value="TRANSCRIPTIONAL REGULATOR, LYSR FAMILY"/>
    <property type="match status" value="1"/>
</dbReference>
<dbReference type="RefSeq" id="WP_161027814.1">
    <property type="nucleotide sequence ID" value="NZ_WWCJ01000021.1"/>
</dbReference>
<feature type="domain" description="HTH lysR-type" evidence="5">
    <location>
        <begin position="1"/>
        <end position="59"/>
    </location>
</feature>
<reference evidence="6 7" key="1">
    <citation type="submission" date="2019-12" db="EMBL/GenBank/DDBJ databases">
        <title>Novel species isolated from a subtropical stream in China.</title>
        <authorList>
            <person name="Lu H."/>
        </authorList>
    </citation>
    <scope>NUCLEOTIDE SEQUENCE [LARGE SCALE GENOMIC DNA]</scope>
    <source>
        <strain evidence="6 7">DS3</strain>
    </source>
</reference>
<evidence type="ECO:0000259" key="5">
    <source>
        <dbReference type="PROSITE" id="PS50931"/>
    </source>
</evidence>
<dbReference type="InterPro" id="IPR036390">
    <property type="entry name" value="WH_DNA-bd_sf"/>
</dbReference>
<dbReference type="FunFam" id="1.10.10.10:FF:000001">
    <property type="entry name" value="LysR family transcriptional regulator"/>
    <property type="match status" value="1"/>
</dbReference>
<dbReference type="InterPro" id="IPR058163">
    <property type="entry name" value="LysR-type_TF_proteobact-type"/>
</dbReference>
<evidence type="ECO:0000256" key="3">
    <source>
        <dbReference type="ARBA" id="ARBA00023125"/>
    </source>
</evidence>
<gene>
    <name evidence="6" type="ORF">GTP41_22485</name>
</gene>
<dbReference type="InterPro" id="IPR005119">
    <property type="entry name" value="LysR_subst-bd"/>
</dbReference>
<evidence type="ECO:0000313" key="6">
    <source>
        <dbReference type="EMBL" id="MYN04867.1"/>
    </source>
</evidence>
<evidence type="ECO:0000256" key="4">
    <source>
        <dbReference type="ARBA" id="ARBA00023163"/>
    </source>
</evidence>
<dbReference type="Proteomes" id="UP000448575">
    <property type="component" value="Unassembled WGS sequence"/>
</dbReference>
<dbReference type="CDD" id="cd08473">
    <property type="entry name" value="PBP2_CrgA_like_4"/>
    <property type="match status" value="1"/>
</dbReference>
<sequence length="299" mass="33250">MDDLNDLYYFVQVVEHGGFTPAGRALGMPKSKLSRRIAALEQQYDVRLLQRTTRHFSVTETGREFYQHCLAVLVEVQGAREVMERQRSEPQGTVRVSCPTALLEYRIGPLVARFMKQWPKVRVMLEATNRRVDVLGEGLDIALRVRFPPLESSELVMRVLANSPQRLVASPALLKPRKSLKHPDALALAGLPSLDWGPPREHAWQLDGPRGAKATVPHQPRYITDDMTALRQAALEGIGVVQLPCMVVEDALASGKLVDVVPGWAPQVGLIHAVFPSRRGLLPGVRLLLDFLAANIQQD</sequence>
<dbReference type="SUPFAM" id="SSF53850">
    <property type="entry name" value="Periplasmic binding protein-like II"/>
    <property type="match status" value="1"/>
</dbReference>
<evidence type="ECO:0000256" key="2">
    <source>
        <dbReference type="ARBA" id="ARBA00023015"/>
    </source>
</evidence>
<dbReference type="InterPro" id="IPR000847">
    <property type="entry name" value="LysR_HTH_N"/>
</dbReference>
<dbReference type="GO" id="GO:0043565">
    <property type="term" value="F:sequence-specific DNA binding"/>
    <property type="evidence" value="ECO:0007669"/>
    <property type="project" value="TreeGrafter"/>
</dbReference>